<feature type="transmembrane region" description="Helical" evidence="6">
    <location>
        <begin position="12"/>
        <end position="30"/>
    </location>
</feature>
<reference evidence="7 8" key="1">
    <citation type="journal article" date="2016" name="Nat. Commun.">
        <title>Thousands of microbial genomes shed light on interconnected biogeochemical processes in an aquifer system.</title>
        <authorList>
            <person name="Anantharaman K."/>
            <person name="Brown C.T."/>
            <person name="Hug L.A."/>
            <person name="Sharon I."/>
            <person name="Castelle C.J."/>
            <person name="Probst A.J."/>
            <person name="Thomas B.C."/>
            <person name="Singh A."/>
            <person name="Wilkins M.J."/>
            <person name="Karaoz U."/>
            <person name="Brodie E.L."/>
            <person name="Williams K.H."/>
            <person name="Hubbard S.S."/>
            <person name="Banfield J.F."/>
        </authorList>
    </citation>
    <scope>NUCLEOTIDE SEQUENCE [LARGE SCALE GENOMIC DNA]</scope>
</reference>
<keyword evidence="4 6" id="KW-1133">Transmembrane helix</keyword>
<dbReference type="AlphaFoldDB" id="A0A1G2KUG5"/>
<protein>
    <recommendedName>
        <fullName evidence="9">AI-2E family transporter</fullName>
    </recommendedName>
</protein>
<feature type="transmembrane region" description="Helical" evidence="6">
    <location>
        <begin position="296"/>
        <end position="329"/>
    </location>
</feature>
<feature type="transmembrane region" description="Helical" evidence="6">
    <location>
        <begin position="62"/>
        <end position="84"/>
    </location>
</feature>
<evidence type="ECO:0000256" key="2">
    <source>
        <dbReference type="ARBA" id="ARBA00009773"/>
    </source>
</evidence>
<dbReference type="PANTHER" id="PTHR21716:SF62">
    <property type="entry name" value="TRANSPORT PROTEIN YDBI-RELATED"/>
    <property type="match status" value="1"/>
</dbReference>
<feature type="transmembrane region" description="Helical" evidence="6">
    <location>
        <begin position="147"/>
        <end position="166"/>
    </location>
</feature>
<sequence length="342" mass="37951">MPERSTIEFSTWTIARFLALVLAVVFAYLLRDILLVFLFAVVLASAMEPVIRWFQDRKLPRLLATIVIFLCVFGVFFLAIYLLIPALANDLQGFTLNYPVFERQIFGVVSNIPFLDFIRENARELLTEPSQYISSVSGGVLTFTQSFIGGVFAFIMLIVVSFYLAVREKGVEDFIRLVIPLRHEAYAVDLWLRSQRKMGQWLRAQLLLGALIGAAIYLGLTLLNVKYALVFAFLAAILELVPIVGPVLAAVPPTIIAFLQDPSLALIVIVLFIIVQQVESHIVVPLVMKSSIGISPIVVVIALLVGAKLAGIIGLLLAVPMAAVMVEFLHDYDRKKRGLFST</sequence>
<dbReference type="InterPro" id="IPR002549">
    <property type="entry name" value="AI-2E-like"/>
</dbReference>
<evidence type="ECO:0000256" key="4">
    <source>
        <dbReference type="ARBA" id="ARBA00022989"/>
    </source>
</evidence>
<comment type="similarity">
    <text evidence="2">Belongs to the autoinducer-2 exporter (AI-2E) (TC 2.A.86) family.</text>
</comment>
<feature type="transmembrane region" description="Helical" evidence="6">
    <location>
        <begin position="36"/>
        <end position="55"/>
    </location>
</feature>
<feature type="transmembrane region" description="Helical" evidence="6">
    <location>
        <begin position="201"/>
        <end position="223"/>
    </location>
</feature>
<evidence type="ECO:0000313" key="7">
    <source>
        <dbReference type="EMBL" id="OHA02071.1"/>
    </source>
</evidence>
<proteinExistence type="inferred from homology"/>
<dbReference type="PANTHER" id="PTHR21716">
    <property type="entry name" value="TRANSMEMBRANE PROTEIN"/>
    <property type="match status" value="1"/>
</dbReference>
<comment type="subcellular location">
    <subcellularLocation>
        <location evidence="1">Membrane</location>
        <topology evidence="1">Multi-pass membrane protein</topology>
    </subcellularLocation>
</comment>
<feature type="transmembrane region" description="Helical" evidence="6">
    <location>
        <begin position="263"/>
        <end position="284"/>
    </location>
</feature>
<dbReference type="Proteomes" id="UP000178710">
    <property type="component" value="Unassembled WGS sequence"/>
</dbReference>
<comment type="caution">
    <text evidence="7">The sequence shown here is derived from an EMBL/GenBank/DDBJ whole genome shotgun (WGS) entry which is preliminary data.</text>
</comment>
<dbReference type="EMBL" id="MHQK01000011">
    <property type="protein sequence ID" value="OHA02071.1"/>
    <property type="molecule type" value="Genomic_DNA"/>
</dbReference>
<evidence type="ECO:0000256" key="3">
    <source>
        <dbReference type="ARBA" id="ARBA00022692"/>
    </source>
</evidence>
<dbReference type="Pfam" id="PF01594">
    <property type="entry name" value="AI-2E_transport"/>
    <property type="match status" value="1"/>
</dbReference>
<evidence type="ECO:0000256" key="5">
    <source>
        <dbReference type="ARBA" id="ARBA00023136"/>
    </source>
</evidence>
<evidence type="ECO:0000256" key="6">
    <source>
        <dbReference type="SAM" id="Phobius"/>
    </source>
</evidence>
<dbReference type="GO" id="GO:0016020">
    <property type="term" value="C:membrane"/>
    <property type="evidence" value="ECO:0007669"/>
    <property type="project" value="UniProtKB-SubCell"/>
</dbReference>
<keyword evidence="5 6" id="KW-0472">Membrane</keyword>
<name>A0A1G2KUG5_9BACT</name>
<evidence type="ECO:0000313" key="8">
    <source>
        <dbReference type="Proteomes" id="UP000178710"/>
    </source>
</evidence>
<evidence type="ECO:0008006" key="9">
    <source>
        <dbReference type="Google" id="ProtNLM"/>
    </source>
</evidence>
<gene>
    <name evidence="7" type="ORF">A3C12_02365</name>
</gene>
<organism evidence="7 8">
    <name type="scientific">Candidatus Sungbacteria bacterium RIFCSPHIGHO2_02_FULL_49_20</name>
    <dbReference type="NCBI Taxonomy" id="1802272"/>
    <lineage>
        <taxon>Bacteria</taxon>
        <taxon>Candidatus Sungiibacteriota</taxon>
    </lineage>
</organism>
<accession>A0A1G2KUG5</accession>
<keyword evidence="3 6" id="KW-0812">Transmembrane</keyword>
<feature type="transmembrane region" description="Helical" evidence="6">
    <location>
        <begin position="229"/>
        <end position="251"/>
    </location>
</feature>
<evidence type="ECO:0000256" key="1">
    <source>
        <dbReference type="ARBA" id="ARBA00004141"/>
    </source>
</evidence>
<dbReference type="GO" id="GO:0055085">
    <property type="term" value="P:transmembrane transport"/>
    <property type="evidence" value="ECO:0007669"/>
    <property type="project" value="TreeGrafter"/>
</dbReference>